<name>A0ABT1KZB0_9ACTN</name>
<dbReference type="EMBL" id="JANARS010000006">
    <property type="protein sequence ID" value="MCP3423110.1"/>
    <property type="molecule type" value="Genomic_DNA"/>
</dbReference>
<organism evidence="1 2">
    <name type="scientific">Nocardioides pinisoli</name>
    <dbReference type="NCBI Taxonomy" id="2950279"/>
    <lineage>
        <taxon>Bacteria</taxon>
        <taxon>Bacillati</taxon>
        <taxon>Actinomycetota</taxon>
        <taxon>Actinomycetes</taxon>
        <taxon>Propionibacteriales</taxon>
        <taxon>Nocardioidaceae</taxon>
        <taxon>Nocardioides</taxon>
    </lineage>
</organism>
<comment type="caution">
    <text evidence="1">The sequence shown here is derived from an EMBL/GenBank/DDBJ whole genome shotgun (WGS) entry which is preliminary data.</text>
</comment>
<evidence type="ECO:0000313" key="1">
    <source>
        <dbReference type="EMBL" id="MCP3423110.1"/>
    </source>
</evidence>
<sequence length="109" mass="11393">MIISGTLQLDPQAHAAATASLGDRLADLDARRRAAETAVQALLATWRGDAAAAFREQWEVWSRAATDVVDELGSAVAALTPTASDLVGADERRGAASDLLRGRLGGRLP</sequence>
<reference evidence="1 2" key="1">
    <citation type="submission" date="2022-06" db="EMBL/GenBank/DDBJ databases">
        <authorList>
            <person name="So Y."/>
        </authorList>
    </citation>
    <scope>NUCLEOTIDE SEQUENCE [LARGE SCALE GENOMIC DNA]</scope>
    <source>
        <strain evidence="1 2">STR3</strain>
    </source>
</reference>
<dbReference type="Proteomes" id="UP001204524">
    <property type="component" value="Unassembled WGS sequence"/>
</dbReference>
<dbReference type="Gene3D" id="1.10.287.1060">
    <property type="entry name" value="ESAT-6-like"/>
    <property type="match status" value="1"/>
</dbReference>
<dbReference type="RefSeq" id="WP_254182305.1">
    <property type="nucleotide sequence ID" value="NZ_JANARS010000006.1"/>
</dbReference>
<evidence type="ECO:0000313" key="2">
    <source>
        <dbReference type="Proteomes" id="UP001204524"/>
    </source>
</evidence>
<accession>A0ABT1KZB0</accession>
<keyword evidence="2" id="KW-1185">Reference proteome</keyword>
<dbReference type="InterPro" id="IPR036689">
    <property type="entry name" value="ESAT-6-like_sf"/>
</dbReference>
<dbReference type="Pfam" id="PF06013">
    <property type="entry name" value="WXG100"/>
    <property type="match status" value="1"/>
</dbReference>
<protein>
    <submittedName>
        <fullName evidence="1">WXG100 family type VII secretion target</fullName>
    </submittedName>
</protein>
<proteinExistence type="predicted"/>
<dbReference type="InterPro" id="IPR010310">
    <property type="entry name" value="T7SS_ESAT-6-like"/>
</dbReference>
<dbReference type="SUPFAM" id="SSF140453">
    <property type="entry name" value="EsxAB dimer-like"/>
    <property type="match status" value="1"/>
</dbReference>
<gene>
    <name evidence="1" type="ORF">NCI01_15005</name>
</gene>